<organism evidence="1 2">
    <name type="scientific">Austropuccinia psidii MF-1</name>
    <dbReference type="NCBI Taxonomy" id="1389203"/>
    <lineage>
        <taxon>Eukaryota</taxon>
        <taxon>Fungi</taxon>
        <taxon>Dikarya</taxon>
        <taxon>Basidiomycota</taxon>
        <taxon>Pucciniomycotina</taxon>
        <taxon>Pucciniomycetes</taxon>
        <taxon>Pucciniales</taxon>
        <taxon>Sphaerophragmiaceae</taxon>
        <taxon>Austropuccinia</taxon>
    </lineage>
</organism>
<sequence length="544" mass="62923">MHLKDDIQSKIRLITEKMDKINDVNSNMPKLSTPFSQIRSPVKTKEELTNPFITDLSNQDINQVLMKEAPQLKEWPKFTGEGEYDHMSFIKTIDMLQEDYAIPDELLTSRLYSLFEKSAKRSYYGIRQTNGENTWSWWKQKIITKCANDAWRYKIENAFGNSFFNTDKDKPITWFLKQVERLNALYPEMSQKMVHIKILKKCGGELEHSLGSRCIEPCSTEEYINSLEDIVTRTKIGRTWKKLDIKSPNKSFIKKDKSKEAFKPNTSNNNEQIKCHKCGDTEESETSESDEINIINAQINNIDIMYEVLDVNSSLPQVGTSDTNLENLKDVKLYRTKPEKGMGYKAGKSSIYMIMVDNQKAKVNLDTGAYCTWVGKSYLKTILPDWQEKLLTIQGAKFSSASESMKPLGIIDLTIIFPHPSQCVRIKVKFVVMDNCTSNYFILGNDYFSIYGIDISNQRDRYFTIGYDKRQKFGFLNNKNQITVIKNDGKSTKKELFISEQLKEAEFNQELTEKMKEKLIDLFFKYKKAFATDKEPLGAIIGHE</sequence>
<protein>
    <submittedName>
        <fullName evidence="1">Uncharacterized protein</fullName>
    </submittedName>
</protein>
<dbReference type="Proteomes" id="UP000765509">
    <property type="component" value="Unassembled WGS sequence"/>
</dbReference>
<dbReference type="OrthoDB" id="2518328at2759"/>
<gene>
    <name evidence="1" type="ORF">O181_098304</name>
</gene>
<evidence type="ECO:0000313" key="2">
    <source>
        <dbReference type="Proteomes" id="UP000765509"/>
    </source>
</evidence>
<accession>A0A9Q3PEE4</accession>
<comment type="caution">
    <text evidence="1">The sequence shown here is derived from an EMBL/GenBank/DDBJ whole genome shotgun (WGS) entry which is preliminary data.</text>
</comment>
<dbReference type="InterPro" id="IPR021109">
    <property type="entry name" value="Peptidase_aspartic_dom_sf"/>
</dbReference>
<reference evidence="1" key="1">
    <citation type="submission" date="2021-03" db="EMBL/GenBank/DDBJ databases">
        <title>Draft genome sequence of rust myrtle Austropuccinia psidii MF-1, a brazilian biotype.</title>
        <authorList>
            <person name="Quecine M.C."/>
            <person name="Pachon D.M.R."/>
            <person name="Bonatelli M.L."/>
            <person name="Correr F.H."/>
            <person name="Franceschini L.M."/>
            <person name="Leite T.F."/>
            <person name="Margarido G.R.A."/>
            <person name="Almeida C.A."/>
            <person name="Ferrarezi J.A."/>
            <person name="Labate C.A."/>
        </authorList>
    </citation>
    <scope>NUCLEOTIDE SEQUENCE</scope>
    <source>
        <strain evidence="1">MF-1</strain>
    </source>
</reference>
<dbReference type="Gene3D" id="2.40.70.10">
    <property type="entry name" value="Acid Proteases"/>
    <property type="match status" value="1"/>
</dbReference>
<dbReference type="SUPFAM" id="SSF50630">
    <property type="entry name" value="Acid proteases"/>
    <property type="match status" value="1"/>
</dbReference>
<feature type="non-terminal residue" evidence="1">
    <location>
        <position position="1"/>
    </location>
</feature>
<evidence type="ECO:0000313" key="1">
    <source>
        <dbReference type="EMBL" id="MBW0558589.1"/>
    </source>
</evidence>
<name>A0A9Q3PEE4_9BASI</name>
<proteinExistence type="predicted"/>
<dbReference type="AlphaFoldDB" id="A0A9Q3PEE4"/>
<keyword evidence="2" id="KW-1185">Reference proteome</keyword>
<dbReference type="EMBL" id="AVOT02066915">
    <property type="protein sequence ID" value="MBW0558589.1"/>
    <property type="molecule type" value="Genomic_DNA"/>
</dbReference>